<evidence type="ECO:0000313" key="2">
    <source>
        <dbReference type="Proteomes" id="UP000518300"/>
    </source>
</evidence>
<sequence length="110" mass="12474">MSSVFELLEEIRKRPAMYVGGEDSHRVTQLRSLEHLLNGYSLALHHHGIREPVADFNREFGAFLSRTRGWSASAGPVAAIREAAKSDADAWELFWTLVDEFRDACEARSR</sequence>
<protein>
    <submittedName>
        <fullName evidence="1">Uncharacterized protein</fullName>
    </submittedName>
</protein>
<keyword evidence="2" id="KW-1185">Reference proteome</keyword>
<evidence type="ECO:0000313" key="1">
    <source>
        <dbReference type="EMBL" id="NMO20005.1"/>
    </source>
</evidence>
<dbReference type="Proteomes" id="UP000518300">
    <property type="component" value="Unassembled WGS sequence"/>
</dbReference>
<gene>
    <name evidence="1" type="ORF">HG543_34855</name>
</gene>
<dbReference type="RefSeq" id="WP_169349236.1">
    <property type="nucleotide sequence ID" value="NZ_JABBJJ010000218.1"/>
</dbReference>
<comment type="caution">
    <text evidence="1">The sequence shown here is derived from an EMBL/GenBank/DDBJ whole genome shotgun (WGS) entry which is preliminary data.</text>
</comment>
<dbReference type="AlphaFoldDB" id="A0A848LQ32"/>
<reference evidence="1 2" key="1">
    <citation type="submission" date="2020-04" db="EMBL/GenBank/DDBJ databases">
        <title>Draft genome of Pyxidicoccus fallax type strain.</title>
        <authorList>
            <person name="Whitworth D.E."/>
        </authorList>
    </citation>
    <scope>NUCLEOTIDE SEQUENCE [LARGE SCALE GENOMIC DNA]</scope>
    <source>
        <strain evidence="1 2">DSM 14698</strain>
    </source>
</reference>
<dbReference type="EMBL" id="JABBJJ010000218">
    <property type="protein sequence ID" value="NMO20005.1"/>
    <property type="molecule type" value="Genomic_DNA"/>
</dbReference>
<proteinExistence type="predicted"/>
<accession>A0A848LQ32</accession>
<organism evidence="1 2">
    <name type="scientific">Pyxidicoccus fallax</name>
    <dbReference type="NCBI Taxonomy" id="394095"/>
    <lineage>
        <taxon>Bacteria</taxon>
        <taxon>Pseudomonadati</taxon>
        <taxon>Myxococcota</taxon>
        <taxon>Myxococcia</taxon>
        <taxon>Myxococcales</taxon>
        <taxon>Cystobacterineae</taxon>
        <taxon>Myxococcaceae</taxon>
        <taxon>Pyxidicoccus</taxon>
    </lineage>
</organism>
<name>A0A848LQ32_9BACT</name>